<name>A0AAD7FSH2_9AGAR</name>
<feature type="signal peptide" evidence="1">
    <location>
        <begin position="1"/>
        <end position="19"/>
    </location>
</feature>
<sequence>MKFPATLLVLVSIGATTLAAFPQTSEIPSSCIGTDSVVLQISNFTTSTGDILRVEHKACSAATITNSGHSKRQTVVDACVLDESFTFRCFATGAIGPTAADCNNLNAAIIETFEAAGDLDLFSVANGTVATFRLGTCAYAWVNQNPTDTLEFCFSETTGFLGPELINGCIVNGDTAGVATPSGAGIPANILEWSFEIVRAT</sequence>
<organism evidence="2 3">
    <name type="scientific">Roridomyces roridus</name>
    <dbReference type="NCBI Taxonomy" id="1738132"/>
    <lineage>
        <taxon>Eukaryota</taxon>
        <taxon>Fungi</taxon>
        <taxon>Dikarya</taxon>
        <taxon>Basidiomycota</taxon>
        <taxon>Agaricomycotina</taxon>
        <taxon>Agaricomycetes</taxon>
        <taxon>Agaricomycetidae</taxon>
        <taxon>Agaricales</taxon>
        <taxon>Marasmiineae</taxon>
        <taxon>Mycenaceae</taxon>
        <taxon>Roridomyces</taxon>
    </lineage>
</organism>
<dbReference type="Proteomes" id="UP001221142">
    <property type="component" value="Unassembled WGS sequence"/>
</dbReference>
<keyword evidence="3" id="KW-1185">Reference proteome</keyword>
<protein>
    <submittedName>
        <fullName evidence="2">Uncharacterized protein</fullName>
    </submittedName>
</protein>
<dbReference type="EMBL" id="JARKIF010000007">
    <property type="protein sequence ID" value="KAJ7635390.1"/>
    <property type="molecule type" value="Genomic_DNA"/>
</dbReference>
<reference evidence="2" key="1">
    <citation type="submission" date="2023-03" db="EMBL/GenBank/DDBJ databases">
        <title>Massive genome expansion in bonnet fungi (Mycena s.s.) driven by repeated elements and novel gene families across ecological guilds.</title>
        <authorList>
            <consortium name="Lawrence Berkeley National Laboratory"/>
            <person name="Harder C.B."/>
            <person name="Miyauchi S."/>
            <person name="Viragh M."/>
            <person name="Kuo A."/>
            <person name="Thoen E."/>
            <person name="Andreopoulos B."/>
            <person name="Lu D."/>
            <person name="Skrede I."/>
            <person name="Drula E."/>
            <person name="Henrissat B."/>
            <person name="Morin E."/>
            <person name="Kohler A."/>
            <person name="Barry K."/>
            <person name="LaButti K."/>
            <person name="Morin E."/>
            <person name="Salamov A."/>
            <person name="Lipzen A."/>
            <person name="Mereny Z."/>
            <person name="Hegedus B."/>
            <person name="Baldrian P."/>
            <person name="Stursova M."/>
            <person name="Weitz H."/>
            <person name="Taylor A."/>
            <person name="Grigoriev I.V."/>
            <person name="Nagy L.G."/>
            <person name="Martin F."/>
            <person name="Kauserud H."/>
        </authorList>
    </citation>
    <scope>NUCLEOTIDE SEQUENCE</scope>
    <source>
        <strain evidence="2">9284</strain>
    </source>
</reference>
<feature type="chain" id="PRO_5042259238" evidence="1">
    <location>
        <begin position="20"/>
        <end position="201"/>
    </location>
</feature>
<accession>A0AAD7FSH2</accession>
<evidence type="ECO:0000313" key="2">
    <source>
        <dbReference type="EMBL" id="KAJ7635390.1"/>
    </source>
</evidence>
<comment type="caution">
    <text evidence="2">The sequence shown here is derived from an EMBL/GenBank/DDBJ whole genome shotgun (WGS) entry which is preliminary data.</text>
</comment>
<gene>
    <name evidence="2" type="ORF">FB45DRAFT_911411</name>
</gene>
<evidence type="ECO:0000256" key="1">
    <source>
        <dbReference type="SAM" id="SignalP"/>
    </source>
</evidence>
<proteinExistence type="predicted"/>
<evidence type="ECO:0000313" key="3">
    <source>
        <dbReference type="Proteomes" id="UP001221142"/>
    </source>
</evidence>
<keyword evidence="1" id="KW-0732">Signal</keyword>
<dbReference type="AlphaFoldDB" id="A0AAD7FSH2"/>